<feature type="transmembrane region" description="Helical" evidence="1">
    <location>
        <begin position="48"/>
        <end position="69"/>
    </location>
</feature>
<reference evidence="2 3" key="1">
    <citation type="submission" date="2020-09" db="EMBL/GenBank/DDBJ databases">
        <title>Parvimonas S3374 sp. nov.</title>
        <authorList>
            <person name="Buhl M."/>
        </authorList>
    </citation>
    <scope>NUCLEOTIDE SEQUENCE [LARGE SCALE GENOMIC DNA]</scope>
    <source>
        <strain evidence="2 3">S3374</strain>
    </source>
</reference>
<evidence type="ECO:0000313" key="2">
    <source>
        <dbReference type="EMBL" id="MBK1468125.1"/>
    </source>
</evidence>
<organism evidence="2 3">
    <name type="scientific">Parvimonas parva</name>
    <dbReference type="NCBI Taxonomy" id="2769485"/>
    <lineage>
        <taxon>Bacteria</taxon>
        <taxon>Bacillati</taxon>
        <taxon>Bacillota</taxon>
        <taxon>Tissierellia</taxon>
        <taxon>Tissierellales</taxon>
        <taxon>Peptoniphilaceae</taxon>
        <taxon>Parvimonas</taxon>
    </lineage>
</organism>
<proteinExistence type="predicted"/>
<evidence type="ECO:0000256" key="1">
    <source>
        <dbReference type="SAM" id="Phobius"/>
    </source>
</evidence>
<dbReference type="EMBL" id="JACVDA010000005">
    <property type="protein sequence ID" value="MBK1468125.1"/>
    <property type="molecule type" value="Genomic_DNA"/>
</dbReference>
<keyword evidence="3" id="KW-1185">Reference proteome</keyword>
<feature type="transmembrane region" description="Helical" evidence="1">
    <location>
        <begin position="6"/>
        <end position="27"/>
    </location>
</feature>
<name>A0ABS1C7T9_9FIRM</name>
<keyword evidence="1" id="KW-0812">Transmembrane</keyword>
<gene>
    <name evidence="2" type="ORF">IBJ83_02180</name>
</gene>
<dbReference type="Pfam" id="PF12750">
    <property type="entry name" value="Maff2"/>
    <property type="match status" value="1"/>
</dbReference>
<comment type="caution">
    <text evidence="2">The sequence shown here is derived from an EMBL/GenBank/DDBJ whole genome shotgun (WGS) entry which is preliminary data.</text>
</comment>
<keyword evidence="1" id="KW-1133">Transmembrane helix</keyword>
<protein>
    <submittedName>
        <fullName evidence="2">Conjugal transfer protein</fullName>
    </submittedName>
</protein>
<dbReference type="RefSeq" id="WP_156435983.1">
    <property type="nucleotide sequence ID" value="NZ_JACVDA010000005.1"/>
</dbReference>
<accession>A0ABS1C7T9</accession>
<dbReference type="InterPro" id="IPR024272">
    <property type="entry name" value="MAFF-rel"/>
</dbReference>
<keyword evidence="1" id="KW-0472">Membrane</keyword>
<sequence>MNFTEILNLMAWALKLFGAFLTVMGVVKWGEGHGSENAADKNSGTKQMVGGAIIFVVGLKLVPLLQNYINY</sequence>
<evidence type="ECO:0000313" key="3">
    <source>
        <dbReference type="Proteomes" id="UP000823123"/>
    </source>
</evidence>
<dbReference type="Proteomes" id="UP000823123">
    <property type="component" value="Unassembled WGS sequence"/>
</dbReference>